<evidence type="ECO:0000256" key="4">
    <source>
        <dbReference type="ARBA" id="ARBA00022692"/>
    </source>
</evidence>
<dbReference type="RefSeq" id="WP_141870776.1">
    <property type="nucleotide sequence ID" value="NZ_VFOX01000001.1"/>
</dbReference>
<dbReference type="EMBL" id="VFOX01000001">
    <property type="protein sequence ID" value="TQL84749.1"/>
    <property type="molecule type" value="Genomic_DNA"/>
</dbReference>
<evidence type="ECO:0000313" key="10">
    <source>
        <dbReference type="EMBL" id="TQL84749.1"/>
    </source>
</evidence>
<dbReference type="OrthoDB" id="145927at2"/>
<keyword evidence="3" id="KW-1003">Cell membrane</keyword>
<dbReference type="GO" id="GO:0055085">
    <property type="term" value="P:transmembrane transport"/>
    <property type="evidence" value="ECO:0007669"/>
    <property type="project" value="InterPro"/>
</dbReference>
<feature type="transmembrane region" description="Helical" evidence="7">
    <location>
        <begin position="99"/>
        <end position="123"/>
    </location>
</feature>
<keyword evidence="6 7" id="KW-0472">Membrane</keyword>
<evidence type="ECO:0000259" key="9">
    <source>
        <dbReference type="PROSITE" id="PS50928"/>
    </source>
</evidence>
<feature type="transmembrane region" description="Helical" evidence="7">
    <location>
        <begin position="290"/>
        <end position="314"/>
    </location>
</feature>
<dbReference type="InterPro" id="IPR000515">
    <property type="entry name" value="MetI-like"/>
</dbReference>
<accession>A0A543BIR0</accession>
<dbReference type="GO" id="GO:0005886">
    <property type="term" value="C:plasma membrane"/>
    <property type="evidence" value="ECO:0007669"/>
    <property type="project" value="UniProtKB-SubCell"/>
</dbReference>
<evidence type="ECO:0000256" key="5">
    <source>
        <dbReference type="ARBA" id="ARBA00022989"/>
    </source>
</evidence>
<evidence type="ECO:0000313" key="11">
    <source>
        <dbReference type="Proteomes" id="UP000317209"/>
    </source>
</evidence>
<evidence type="ECO:0000256" key="6">
    <source>
        <dbReference type="ARBA" id="ARBA00023136"/>
    </source>
</evidence>
<evidence type="ECO:0000256" key="2">
    <source>
        <dbReference type="ARBA" id="ARBA00022448"/>
    </source>
</evidence>
<dbReference type="AlphaFoldDB" id="A0A543BIR0"/>
<evidence type="ECO:0000256" key="7">
    <source>
        <dbReference type="RuleBase" id="RU363032"/>
    </source>
</evidence>
<dbReference type="Pfam" id="PF00528">
    <property type="entry name" value="BPD_transp_1"/>
    <property type="match status" value="1"/>
</dbReference>
<evidence type="ECO:0000256" key="1">
    <source>
        <dbReference type="ARBA" id="ARBA00004651"/>
    </source>
</evidence>
<dbReference type="Proteomes" id="UP000317209">
    <property type="component" value="Unassembled WGS sequence"/>
</dbReference>
<keyword evidence="4 7" id="KW-0812">Transmembrane</keyword>
<feature type="region of interest" description="Disordered" evidence="8">
    <location>
        <begin position="1"/>
        <end position="31"/>
    </location>
</feature>
<dbReference type="PANTHER" id="PTHR30193">
    <property type="entry name" value="ABC TRANSPORTER PERMEASE PROTEIN"/>
    <property type="match status" value="1"/>
</dbReference>
<feature type="transmembrane region" description="Helical" evidence="7">
    <location>
        <begin position="245"/>
        <end position="264"/>
    </location>
</feature>
<dbReference type="PANTHER" id="PTHR30193:SF41">
    <property type="entry name" value="DIACETYLCHITOBIOSE UPTAKE SYSTEM PERMEASE PROTEIN NGCF"/>
    <property type="match status" value="1"/>
</dbReference>
<reference evidence="10 11" key="1">
    <citation type="submission" date="2019-06" db="EMBL/GenBank/DDBJ databases">
        <title>Sequencing the genomes of 1000 actinobacteria strains.</title>
        <authorList>
            <person name="Klenk H.-P."/>
        </authorList>
    </citation>
    <scope>NUCLEOTIDE SEQUENCE [LARGE SCALE GENOMIC DNA]</scope>
    <source>
        <strain evidence="10 11">DSM 20169</strain>
    </source>
</reference>
<dbReference type="CDD" id="cd06261">
    <property type="entry name" value="TM_PBP2"/>
    <property type="match status" value="1"/>
</dbReference>
<feature type="transmembrane region" description="Helical" evidence="7">
    <location>
        <begin position="185"/>
        <end position="206"/>
    </location>
</feature>
<name>A0A543BIR0_9MICO</name>
<evidence type="ECO:0000256" key="8">
    <source>
        <dbReference type="SAM" id="MobiDB-lite"/>
    </source>
</evidence>
<gene>
    <name evidence="10" type="ORF">FB560_0341</name>
</gene>
<protein>
    <submittedName>
        <fullName evidence="10">Raffinose/stachyose/melibiose transport system permease protein</fullName>
    </submittedName>
</protein>
<feature type="domain" description="ABC transmembrane type-1" evidence="9">
    <location>
        <begin position="95"/>
        <end position="311"/>
    </location>
</feature>
<dbReference type="InterPro" id="IPR051393">
    <property type="entry name" value="ABC_transporter_permease"/>
</dbReference>
<feature type="transmembrane region" description="Helical" evidence="7">
    <location>
        <begin position="37"/>
        <end position="59"/>
    </location>
</feature>
<keyword evidence="5 7" id="KW-1133">Transmembrane helix</keyword>
<comment type="caution">
    <text evidence="10">The sequence shown here is derived from an EMBL/GenBank/DDBJ whole genome shotgun (WGS) entry which is preliminary data.</text>
</comment>
<proteinExistence type="inferred from homology"/>
<keyword evidence="11" id="KW-1185">Reference proteome</keyword>
<comment type="similarity">
    <text evidence="7">Belongs to the binding-protein-dependent transport system permease family.</text>
</comment>
<dbReference type="InterPro" id="IPR035906">
    <property type="entry name" value="MetI-like_sf"/>
</dbReference>
<evidence type="ECO:0000256" key="3">
    <source>
        <dbReference type="ARBA" id="ARBA00022475"/>
    </source>
</evidence>
<comment type="subcellular location">
    <subcellularLocation>
        <location evidence="1 7">Cell membrane</location>
        <topology evidence="1 7">Multi-pass membrane protein</topology>
    </subcellularLocation>
</comment>
<keyword evidence="2 7" id="KW-0813">Transport</keyword>
<sequence>MSGVIDHPRTVDPVSHGANDGESSPAERRRRRSPRHLGVYLALAPLLITVLAFAVYPVVSGMFWSLFHWRPALDSEFIGMDNYQTMLGDSIWWLSFRNLVIIFVFGVVAWILPLLAAELLITIRSERWQYALRTLLILPMAFPGVVTALIWGFLYQPNSGVFNTILRQLGLGELAQNWTGDPDTALVALLFVGFPFIAGLPFLIFYSSLRNIPREVLEAAQLDGAGRIVRFFRIDLPLMATQMRLLVFLAIVSSLQYGFIAYVLTAGGPDNATMVPVLRMINVAFSGGDWGYAAALSTTLFLITLAVSGIAAVLGRRATADKNGGAM</sequence>
<organism evidence="10 11">
    <name type="scientific">Microbacterium saperdae</name>
    <dbReference type="NCBI Taxonomy" id="69368"/>
    <lineage>
        <taxon>Bacteria</taxon>
        <taxon>Bacillati</taxon>
        <taxon>Actinomycetota</taxon>
        <taxon>Actinomycetes</taxon>
        <taxon>Micrococcales</taxon>
        <taxon>Microbacteriaceae</taxon>
        <taxon>Microbacterium</taxon>
    </lineage>
</organism>
<feature type="transmembrane region" description="Helical" evidence="7">
    <location>
        <begin position="135"/>
        <end position="154"/>
    </location>
</feature>
<dbReference type="Gene3D" id="1.10.3720.10">
    <property type="entry name" value="MetI-like"/>
    <property type="match status" value="1"/>
</dbReference>
<dbReference type="SUPFAM" id="SSF161098">
    <property type="entry name" value="MetI-like"/>
    <property type="match status" value="1"/>
</dbReference>
<feature type="compositionally biased region" description="Basic and acidic residues" evidence="8">
    <location>
        <begin position="1"/>
        <end position="10"/>
    </location>
</feature>
<dbReference type="PROSITE" id="PS50928">
    <property type="entry name" value="ABC_TM1"/>
    <property type="match status" value="1"/>
</dbReference>